<sequence>MPLADHLPVIDDRRHADLVAEARARIPRYTPEWTDLNDNEPGMAVVQLMAWLAEMLLFRLGQVPQLNRVKFLALIGMRLSPARAASAEVGFGTVAGFPEPTVIVPLHTQVAAEPPGGGAPVVFETEAPLVAITAALDAVLLDSGFELVDASAANADAETGFAPFGRTPRAGAALMLGFTSDLPFPAGVLDLAFFVQPPRGGRGRAPRVVPGGSVAPRAPATLAWEHWNGSEWVPLDLLDDGTLAFTRSGHVRLQLPTAQAPAGVPEPAVMGGTAGARYWLRARLAAGAYTTGPVLAAVRTNTVAVRQAQSVDGEILGRATGLDDQVYRLANAPVLAGSLVLQVDEGPGFETWTEVDDFYASGPEDRHYVLDRSTGDVRFGRGAALRVPMANPNRPSNVLALAYRFGGGAAGNVPAGAINALRASVPGIDADAVANLQPAGGGTDEETLEAAEERAQQQLKSRERAVTAEDFELHAKAAGAARAQSLPLVHPDFPGLQVPGVVSVVVVPPAAQADPLADPAPLPTEALLRDVCAELDARRLLTTELYVVAPRYREVVVAATLSCRAGVDLASVKQQALVALQRWFHPLVGGDDATADDDGAGWPFGGDIYHSALVQRLLLPGVRRVNDVRLWIDGVEQPACSDVALDDGVLLASGAHQLTMVAER</sequence>
<dbReference type="EMBL" id="JAZIBG010000041">
    <property type="protein sequence ID" value="MEF7616358.1"/>
    <property type="molecule type" value="Genomic_DNA"/>
</dbReference>
<dbReference type="RefSeq" id="WP_332291832.1">
    <property type="nucleotide sequence ID" value="NZ_JAZIBG010000041.1"/>
</dbReference>
<gene>
    <name evidence="1" type="ORF">V4F39_20755</name>
</gene>
<accession>A0AAW9QJ22</accession>
<proteinExistence type="predicted"/>
<protein>
    <submittedName>
        <fullName evidence="1">Baseplate assembly protein</fullName>
    </submittedName>
</protein>
<dbReference type="Proteomes" id="UP001336250">
    <property type="component" value="Unassembled WGS sequence"/>
</dbReference>
<comment type="caution">
    <text evidence="1">The sequence shown here is derived from an EMBL/GenBank/DDBJ whole genome shotgun (WGS) entry which is preliminary data.</text>
</comment>
<reference evidence="1 2" key="1">
    <citation type="submission" date="2024-02" db="EMBL/GenBank/DDBJ databases">
        <title>Genome sequence of Aquincola sp. MAHUQ-54.</title>
        <authorList>
            <person name="Huq M.A."/>
        </authorList>
    </citation>
    <scope>NUCLEOTIDE SEQUENCE [LARGE SCALE GENOMIC DNA]</scope>
    <source>
        <strain evidence="1 2">MAHUQ-54</strain>
    </source>
</reference>
<evidence type="ECO:0000313" key="2">
    <source>
        <dbReference type="Proteomes" id="UP001336250"/>
    </source>
</evidence>
<dbReference type="InterPro" id="IPR011749">
    <property type="entry name" value="CHP02243"/>
</dbReference>
<dbReference type="AlphaFoldDB" id="A0AAW9QJ22"/>
<dbReference type="NCBIfam" id="TIGR02243">
    <property type="entry name" value="putative baseplate assembly protein"/>
    <property type="match status" value="1"/>
</dbReference>
<keyword evidence="2" id="KW-1185">Reference proteome</keyword>
<organism evidence="1 2">
    <name type="scientific">Aquincola agrisoli</name>
    <dbReference type="NCBI Taxonomy" id="3119538"/>
    <lineage>
        <taxon>Bacteria</taxon>
        <taxon>Pseudomonadati</taxon>
        <taxon>Pseudomonadota</taxon>
        <taxon>Betaproteobacteria</taxon>
        <taxon>Burkholderiales</taxon>
        <taxon>Sphaerotilaceae</taxon>
        <taxon>Aquincola</taxon>
    </lineage>
</organism>
<name>A0AAW9QJ22_9BURK</name>
<evidence type="ECO:0000313" key="1">
    <source>
        <dbReference type="EMBL" id="MEF7616358.1"/>
    </source>
</evidence>